<dbReference type="Proteomes" id="UP001056539">
    <property type="component" value="Chromosome"/>
</dbReference>
<evidence type="ECO:0000313" key="6">
    <source>
        <dbReference type="Proteomes" id="UP001056539"/>
    </source>
</evidence>
<feature type="coiled-coil region" evidence="1">
    <location>
        <begin position="183"/>
        <end position="217"/>
    </location>
</feature>
<dbReference type="PANTHER" id="PTHR38731">
    <property type="entry name" value="LIPL45-RELATED LIPOPROTEIN-RELATED"/>
    <property type="match status" value="1"/>
</dbReference>
<proteinExistence type="predicted"/>
<dbReference type="PANTHER" id="PTHR38731:SF1">
    <property type="entry name" value="FECR PROTEIN DOMAIN-CONTAINING PROTEIN"/>
    <property type="match status" value="1"/>
</dbReference>
<evidence type="ECO:0000256" key="3">
    <source>
        <dbReference type="SAM" id="SignalP"/>
    </source>
</evidence>
<dbReference type="Pfam" id="PF04773">
    <property type="entry name" value="FecR"/>
    <property type="match status" value="1"/>
</dbReference>
<accession>A0AAX3BC38</accession>
<dbReference type="RefSeq" id="WP_271434852.1">
    <property type="nucleotide sequence ID" value="NZ_CP073355.1"/>
</dbReference>
<dbReference type="InterPro" id="IPR006860">
    <property type="entry name" value="FecR"/>
</dbReference>
<feature type="compositionally biased region" description="Acidic residues" evidence="2">
    <location>
        <begin position="237"/>
        <end position="252"/>
    </location>
</feature>
<dbReference type="Gene3D" id="2.60.120.1440">
    <property type="match status" value="1"/>
</dbReference>
<reference evidence="5" key="2">
    <citation type="submission" date="2022-06" db="EMBL/GenBank/DDBJ databases">
        <title>Thermospira aquatica gen. nov., sp. nov.</title>
        <authorList>
            <person name="Ben Ali Gam Z."/>
            <person name="Labat M."/>
        </authorList>
    </citation>
    <scope>NUCLEOTIDE SEQUENCE</scope>
    <source>
        <strain evidence="5">F1F22</strain>
    </source>
</reference>
<reference evidence="5" key="1">
    <citation type="submission" date="2021-04" db="EMBL/GenBank/DDBJ databases">
        <authorList>
            <person name="Postec A."/>
        </authorList>
    </citation>
    <scope>NUCLEOTIDE SEQUENCE</scope>
    <source>
        <strain evidence="5">F1F22</strain>
    </source>
</reference>
<feature type="chain" id="PRO_5043544955" evidence="3">
    <location>
        <begin position="23"/>
        <end position="262"/>
    </location>
</feature>
<dbReference type="EMBL" id="CP073355">
    <property type="protein sequence ID" value="URA09716.1"/>
    <property type="molecule type" value="Genomic_DNA"/>
</dbReference>
<sequence length="262" mass="29652">MKQWWIYGIVMMVILVSSQTTSPSYEVESFIGKVEYSSDGKIWKPVDVGMRLSKNSWVRTGQSSEVTMTYQGKRTLQVLQQTVIQLKNLGTTETVKVKSGKIYLNVFTKLKGGEVIQVENDVAVAAVRGTRFIIDYEENEASTCTVVEGRVVLTRNVVLPAEVARDPEVKKLLTVEVKENQKLSMTMDENKSLEETIRRSKNNLAALKQALSEAQRETMSRVMAIKNAERVLEELMQYDEENSDNGEDETEDTVQKIKSKVK</sequence>
<feature type="domain" description="FecR protein" evidence="4">
    <location>
        <begin position="58"/>
        <end position="151"/>
    </location>
</feature>
<evidence type="ECO:0000256" key="1">
    <source>
        <dbReference type="SAM" id="Coils"/>
    </source>
</evidence>
<gene>
    <name evidence="5" type="ORF">KDW03_09535</name>
</gene>
<feature type="signal peptide" evidence="3">
    <location>
        <begin position="1"/>
        <end position="22"/>
    </location>
</feature>
<evidence type="ECO:0000259" key="4">
    <source>
        <dbReference type="Pfam" id="PF04773"/>
    </source>
</evidence>
<dbReference type="AlphaFoldDB" id="A0AAX3BC38"/>
<dbReference type="KEGG" id="taqu:KDW03_09535"/>
<organism evidence="5 6">
    <name type="scientific">Thermospira aquatica</name>
    <dbReference type="NCBI Taxonomy" id="2828656"/>
    <lineage>
        <taxon>Bacteria</taxon>
        <taxon>Pseudomonadati</taxon>
        <taxon>Spirochaetota</taxon>
        <taxon>Spirochaetia</taxon>
        <taxon>Brevinematales</taxon>
        <taxon>Thermospiraceae</taxon>
        <taxon>Thermospira</taxon>
    </lineage>
</organism>
<keyword evidence="1" id="KW-0175">Coiled coil</keyword>
<evidence type="ECO:0000313" key="5">
    <source>
        <dbReference type="EMBL" id="URA09716.1"/>
    </source>
</evidence>
<feature type="region of interest" description="Disordered" evidence="2">
    <location>
        <begin position="237"/>
        <end position="262"/>
    </location>
</feature>
<keyword evidence="3" id="KW-0732">Signal</keyword>
<protein>
    <submittedName>
        <fullName evidence="5">FecR domain-containing protein</fullName>
    </submittedName>
</protein>
<keyword evidence="6" id="KW-1185">Reference proteome</keyword>
<evidence type="ECO:0000256" key="2">
    <source>
        <dbReference type="SAM" id="MobiDB-lite"/>
    </source>
</evidence>
<name>A0AAX3BC38_9SPIR</name>